<evidence type="ECO:0000313" key="5">
    <source>
        <dbReference type="EMBL" id="RBP06490.1"/>
    </source>
</evidence>
<feature type="domain" description="GGDEF" evidence="4">
    <location>
        <begin position="124"/>
        <end position="279"/>
    </location>
</feature>
<comment type="caution">
    <text evidence="5">The sequence shown here is derived from an EMBL/GenBank/DDBJ whole genome shotgun (WGS) entry which is preliminary data.</text>
</comment>
<dbReference type="InterPro" id="IPR000160">
    <property type="entry name" value="GGDEF_dom"/>
</dbReference>
<keyword evidence="3" id="KW-0812">Transmembrane</keyword>
<dbReference type="PANTHER" id="PTHR45138:SF9">
    <property type="entry name" value="DIGUANYLATE CYCLASE DGCM-RELATED"/>
    <property type="match status" value="1"/>
</dbReference>
<feature type="transmembrane region" description="Helical" evidence="3">
    <location>
        <begin position="45"/>
        <end position="64"/>
    </location>
</feature>
<gene>
    <name evidence="5" type="ORF">DFR50_13047</name>
</gene>
<dbReference type="EMBL" id="QNRK01000030">
    <property type="protein sequence ID" value="RBP06490.1"/>
    <property type="molecule type" value="Genomic_DNA"/>
</dbReference>
<feature type="transmembrane region" description="Helical" evidence="3">
    <location>
        <begin position="7"/>
        <end position="25"/>
    </location>
</feature>
<organism evidence="5 6">
    <name type="scientific">Roseiarcus fermentans</name>
    <dbReference type="NCBI Taxonomy" id="1473586"/>
    <lineage>
        <taxon>Bacteria</taxon>
        <taxon>Pseudomonadati</taxon>
        <taxon>Pseudomonadota</taxon>
        <taxon>Alphaproteobacteria</taxon>
        <taxon>Hyphomicrobiales</taxon>
        <taxon>Roseiarcaceae</taxon>
        <taxon>Roseiarcus</taxon>
    </lineage>
</organism>
<dbReference type="GO" id="GO:0052621">
    <property type="term" value="F:diguanylate cyclase activity"/>
    <property type="evidence" value="ECO:0007669"/>
    <property type="project" value="UniProtKB-EC"/>
</dbReference>
<sequence length="309" mass="34542">MSIDRLITIISTALAAIAIVVAIYTSELNLLLKGVYHIDIAGSTIAGISGTVVIALLLVWFHFATRLQRGANDKHVLSLQVDALEKELKRYRDDTLVDVVTGIPNQSKLSEDVRKIASRITEKDQYQVIMLDLDGFGKINTRFGYRRGDLVIKSIAQGIYNSMRRDEEAYKRPFAGAVAPDDLWRRIYRKYSGGDEFIFLIRGGEDEALGFLVRVQRRFDSEFGEQVQAVLGEPWTLSFHAGLCRLHPGDNFGTMLGRVEECLRLARQDGSESRVFWASGKTSADFPDGGFAARTYADAQRQFALPSRG</sequence>
<dbReference type="RefSeq" id="WP_113891556.1">
    <property type="nucleotide sequence ID" value="NZ_QNRK01000030.1"/>
</dbReference>
<dbReference type="Gene3D" id="3.30.70.270">
    <property type="match status" value="1"/>
</dbReference>
<dbReference type="InterPro" id="IPR029787">
    <property type="entry name" value="Nucleotide_cyclase"/>
</dbReference>
<reference evidence="5 6" key="1">
    <citation type="submission" date="2018-06" db="EMBL/GenBank/DDBJ databases">
        <title>Genomic Encyclopedia of Type Strains, Phase IV (KMG-IV): sequencing the most valuable type-strain genomes for metagenomic binning, comparative biology and taxonomic classification.</title>
        <authorList>
            <person name="Goeker M."/>
        </authorList>
    </citation>
    <scope>NUCLEOTIDE SEQUENCE [LARGE SCALE GENOMIC DNA]</scope>
    <source>
        <strain evidence="5 6">DSM 24875</strain>
    </source>
</reference>
<dbReference type="InterPro" id="IPR050469">
    <property type="entry name" value="Diguanylate_Cyclase"/>
</dbReference>
<evidence type="ECO:0000313" key="6">
    <source>
        <dbReference type="Proteomes" id="UP000253529"/>
    </source>
</evidence>
<protein>
    <recommendedName>
        <fullName evidence="1">diguanylate cyclase</fullName>
        <ecNumber evidence="1">2.7.7.65</ecNumber>
    </recommendedName>
</protein>
<dbReference type="SMART" id="SM00267">
    <property type="entry name" value="GGDEF"/>
    <property type="match status" value="1"/>
</dbReference>
<dbReference type="SUPFAM" id="SSF55073">
    <property type="entry name" value="Nucleotide cyclase"/>
    <property type="match status" value="1"/>
</dbReference>
<keyword evidence="3" id="KW-0472">Membrane</keyword>
<dbReference type="Pfam" id="PF00990">
    <property type="entry name" value="GGDEF"/>
    <property type="match status" value="1"/>
</dbReference>
<dbReference type="AlphaFoldDB" id="A0A366EXP9"/>
<keyword evidence="6" id="KW-1185">Reference proteome</keyword>
<dbReference type="EC" id="2.7.7.65" evidence="1"/>
<name>A0A366EXP9_9HYPH</name>
<dbReference type="PROSITE" id="PS50887">
    <property type="entry name" value="GGDEF"/>
    <property type="match status" value="1"/>
</dbReference>
<dbReference type="CDD" id="cd01949">
    <property type="entry name" value="GGDEF"/>
    <property type="match status" value="1"/>
</dbReference>
<evidence type="ECO:0000256" key="1">
    <source>
        <dbReference type="ARBA" id="ARBA00012528"/>
    </source>
</evidence>
<dbReference type="InterPro" id="IPR043128">
    <property type="entry name" value="Rev_trsase/Diguanyl_cyclase"/>
</dbReference>
<dbReference type="Proteomes" id="UP000253529">
    <property type="component" value="Unassembled WGS sequence"/>
</dbReference>
<dbReference type="PANTHER" id="PTHR45138">
    <property type="entry name" value="REGULATORY COMPONENTS OF SENSORY TRANSDUCTION SYSTEM"/>
    <property type="match status" value="1"/>
</dbReference>
<comment type="catalytic activity">
    <reaction evidence="2">
        <text>2 GTP = 3',3'-c-di-GMP + 2 diphosphate</text>
        <dbReference type="Rhea" id="RHEA:24898"/>
        <dbReference type="ChEBI" id="CHEBI:33019"/>
        <dbReference type="ChEBI" id="CHEBI:37565"/>
        <dbReference type="ChEBI" id="CHEBI:58805"/>
        <dbReference type="EC" id="2.7.7.65"/>
    </reaction>
</comment>
<accession>A0A366EXP9</accession>
<evidence type="ECO:0000259" key="4">
    <source>
        <dbReference type="PROSITE" id="PS50887"/>
    </source>
</evidence>
<keyword evidence="3" id="KW-1133">Transmembrane helix</keyword>
<evidence type="ECO:0000256" key="2">
    <source>
        <dbReference type="ARBA" id="ARBA00034247"/>
    </source>
</evidence>
<evidence type="ECO:0000256" key="3">
    <source>
        <dbReference type="SAM" id="Phobius"/>
    </source>
</evidence>
<dbReference type="NCBIfam" id="TIGR00254">
    <property type="entry name" value="GGDEF"/>
    <property type="match status" value="1"/>
</dbReference>
<proteinExistence type="predicted"/>